<dbReference type="Proteomes" id="UP000245942">
    <property type="component" value="Unassembled WGS sequence"/>
</dbReference>
<dbReference type="STRING" id="1684307.A0A316UB03"/>
<dbReference type="Gene3D" id="3.40.50.300">
    <property type="entry name" value="P-loop containing nucleotide triphosphate hydrolases"/>
    <property type="match status" value="1"/>
</dbReference>
<name>A0A316UB03_9BASI</name>
<keyword evidence="2" id="KW-1185">Reference proteome</keyword>
<proteinExistence type="predicted"/>
<gene>
    <name evidence="1" type="ORF">BCV69DRAFT_247521</name>
</gene>
<sequence length="94" mass="10728">YTRSSQDVLGSRQAVESHLLSLLSRGQNPVIDRTNVTVDQRSNWLRLAADWQKAQQIAVEVDAIYFQTGVEECARRLKGRVEHETIHSPEQALR</sequence>
<feature type="non-terminal residue" evidence="1">
    <location>
        <position position="1"/>
    </location>
</feature>
<dbReference type="EMBL" id="KZ819324">
    <property type="protein sequence ID" value="PWN22024.1"/>
    <property type="molecule type" value="Genomic_DNA"/>
</dbReference>
<reference evidence="1 2" key="1">
    <citation type="journal article" date="2018" name="Mol. Biol. Evol.">
        <title>Broad Genomic Sampling Reveals a Smut Pathogenic Ancestry of the Fungal Clade Ustilaginomycotina.</title>
        <authorList>
            <person name="Kijpornyongpan T."/>
            <person name="Mondo S.J."/>
            <person name="Barry K."/>
            <person name="Sandor L."/>
            <person name="Lee J."/>
            <person name="Lipzen A."/>
            <person name="Pangilinan J."/>
            <person name="LaButti K."/>
            <person name="Hainaut M."/>
            <person name="Henrissat B."/>
            <person name="Grigoriev I.V."/>
            <person name="Spatafora J.W."/>
            <person name="Aime M.C."/>
        </authorList>
    </citation>
    <scope>NUCLEOTIDE SEQUENCE [LARGE SCALE GENOMIC DNA]</scope>
    <source>
        <strain evidence="1 2">MCA 4718</strain>
    </source>
</reference>
<protein>
    <submittedName>
        <fullName evidence="1">Uncharacterized protein</fullName>
    </submittedName>
</protein>
<dbReference type="AlphaFoldDB" id="A0A316UB03"/>
<dbReference type="SUPFAM" id="SSF52540">
    <property type="entry name" value="P-loop containing nucleoside triphosphate hydrolases"/>
    <property type="match status" value="1"/>
</dbReference>
<dbReference type="Pfam" id="PF13671">
    <property type="entry name" value="AAA_33"/>
    <property type="match status" value="1"/>
</dbReference>
<dbReference type="OrthoDB" id="3512845at2759"/>
<organism evidence="1 2">
    <name type="scientific">Pseudomicrostroma glucosiphilum</name>
    <dbReference type="NCBI Taxonomy" id="1684307"/>
    <lineage>
        <taxon>Eukaryota</taxon>
        <taxon>Fungi</taxon>
        <taxon>Dikarya</taxon>
        <taxon>Basidiomycota</taxon>
        <taxon>Ustilaginomycotina</taxon>
        <taxon>Exobasidiomycetes</taxon>
        <taxon>Microstromatales</taxon>
        <taxon>Microstromatales incertae sedis</taxon>
        <taxon>Pseudomicrostroma</taxon>
    </lineage>
</organism>
<dbReference type="InterPro" id="IPR027417">
    <property type="entry name" value="P-loop_NTPase"/>
</dbReference>
<evidence type="ECO:0000313" key="1">
    <source>
        <dbReference type="EMBL" id="PWN22024.1"/>
    </source>
</evidence>
<accession>A0A316UB03</accession>
<evidence type="ECO:0000313" key="2">
    <source>
        <dbReference type="Proteomes" id="UP000245942"/>
    </source>
</evidence>
<dbReference type="RefSeq" id="XP_025349184.1">
    <property type="nucleotide sequence ID" value="XM_025490251.1"/>
</dbReference>
<dbReference type="GeneID" id="37011985"/>